<keyword evidence="2" id="KW-1133">Transmembrane helix</keyword>
<feature type="transmembrane region" description="Helical" evidence="2">
    <location>
        <begin position="100"/>
        <end position="120"/>
    </location>
</feature>
<sequence>MFGKKCSLCGGKLNSENVCTECGLDNTKTDRNYKINQSSCDNQPLTHVHPHPEETDRRKVQADRASGQKRQEPKQKRQELEQKRWVQQQPSQKKNSKKRVALIPVIFIILGIAASVISAVGDMAQEWGGSGLEEITGLFDDYDYNYDYDYNPYEYVQRELSEDGERFRVDLSQGEYVGGVHLPEGAYTVSIKEGYASVNVTDDANGIYLYESLNMQENAQCEDVRIYTGARVEVSGEASVEFATENGQMDESAAMEQNPLTETVTLRGGEMQAGVDFEPGVYDLYMENGYVSLQVMVYDGPDLIQESYLWLDADSSGTNGYKNLVLPQGAVISWEEEEQEMVLKPSEGIISQDYLSYYVQEGEDYGE</sequence>
<keyword evidence="2" id="KW-0812">Transmembrane</keyword>
<dbReference type="RefSeq" id="WP_158371918.1">
    <property type="nucleotide sequence ID" value="NZ_JAOQJU010000034.1"/>
</dbReference>
<gene>
    <name evidence="3" type="ORF">OCV99_16245</name>
</gene>
<name>A0ABT2RRL2_9FIRM</name>
<feature type="region of interest" description="Disordered" evidence="1">
    <location>
        <begin position="35"/>
        <end position="93"/>
    </location>
</feature>
<feature type="compositionally biased region" description="Basic and acidic residues" evidence="1">
    <location>
        <begin position="69"/>
        <end position="84"/>
    </location>
</feature>
<evidence type="ECO:0008006" key="5">
    <source>
        <dbReference type="Google" id="ProtNLM"/>
    </source>
</evidence>
<comment type="caution">
    <text evidence="3">The sequence shown here is derived from an EMBL/GenBank/DDBJ whole genome shotgun (WGS) entry which is preliminary data.</text>
</comment>
<feature type="compositionally biased region" description="Basic and acidic residues" evidence="1">
    <location>
        <begin position="50"/>
        <end position="62"/>
    </location>
</feature>
<feature type="compositionally biased region" description="Polar residues" evidence="1">
    <location>
        <begin position="35"/>
        <end position="45"/>
    </location>
</feature>
<organism evidence="3 4">
    <name type="scientific">Dorea acetigenes</name>
    <dbReference type="NCBI Taxonomy" id="2981787"/>
    <lineage>
        <taxon>Bacteria</taxon>
        <taxon>Bacillati</taxon>
        <taxon>Bacillota</taxon>
        <taxon>Clostridia</taxon>
        <taxon>Lachnospirales</taxon>
        <taxon>Lachnospiraceae</taxon>
        <taxon>Dorea</taxon>
    </lineage>
</organism>
<evidence type="ECO:0000313" key="4">
    <source>
        <dbReference type="Proteomes" id="UP001652431"/>
    </source>
</evidence>
<keyword evidence="2" id="KW-0472">Membrane</keyword>
<evidence type="ECO:0000256" key="2">
    <source>
        <dbReference type="SAM" id="Phobius"/>
    </source>
</evidence>
<evidence type="ECO:0000256" key="1">
    <source>
        <dbReference type="SAM" id="MobiDB-lite"/>
    </source>
</evidence>
<protein>
    <recommendedName>
        <fullName evidence="5">DUF4367 domain-containing protein</fullName>
    </recommendedName>
</protein>
<dbReference type="Proteomes" id="UP001652431">
    <property type="component" value="Unassembled WGS sequence"/>
</dbReference>
<dbReference type="EMBL" id="JAOQJU010000034">
    <property type="protein sequence ID" value="MCU6688053.1"/>
    <property type="molecule type" value="Genomic_DNA"/>
</dbReference>
<accession>A0ABT2RRL2</accession>
<proteinExistence type="predicted"/>
<keyword evidence="4" id="KW-1185">Reference proteome</keyword>
<reference evidence="3 4" key="1">
    <citation type="journal article" date="2021" name="ISME Commun">
        <title>Automated analysis of genomic sequences facilitates high-throughput and comprehensive description of bacteria.</title>
        <authorList>
            <person name="Hitch T.C.A."/>
        </authorList>
    </citation>
    <scope>NUCLEOTIDE SEQUENCE [LARGE SCALE GENOMIC DNA]</scope>
    <source>
        <strain evidence="3 4">Sanger_03</strain>
    </source>
</reference>
<evidence type="ECO:0000313" key="3">
    <source>
        <dbReference type="EMBL" id="MCU6688053.1"/>
    </source>
</evidence>